<feature type="domain" description="FAD/NAD(P)-binding" evidence="5">
    <location>
        <begin position="3"/>
        <end position="303"/>
    </location>
</feature>
<dbReference type="InterPro" id="IPR016156">
    <property type="entry name" value="FAD/NAD-linked_Rdtase_dimer_sf"/>
</dbReference>
<reference evidence="7 8" key="1">
    <citation type="submission" date="2014-12" db="EMBL/GenBank/DDBJ databases">
        <title>Draft Genome Sequence of Pseudoalteromonas luteoviolacea HI1.</title>
        <authorList>
            <person name="Asahina A.Y."/>
            <person name="Hadfield M.G."/>
        </authorList>
    </citation>
    <scope>NUCLEOTIDE SEQUENCE [LARGE SCALE GENOMIC DNA]</scope>
    <source>
        <strain evidence="7 8">HI1</strain>
    </source>
</reference>
<evidence type="ECO:0000256" key="3">
    <source>
        <dbReference type="ARBA" id="ARBA00022827"/>
    </source>
</evidence>
<evidence type="ECO:0000259" key="6">
    <source>
        <dbReference type="Pfam" id="PF14759"/>
    </source>
</evidence>
<evidence type="ECO:0000256" key="2">
    <source>
        <dbReference type="ARBA" id="ARBA00022630"/>
    </source>
</evidence>
<dbReference type="Gene3D" id="3.50.50.60">
    <property type="entry name" value="FAD/NAD(P)-binding domain"/>
    <property type="match status" value="2"/>
</dbReference>
<evidence type="ECO:0000313" key="8">
    <source>
        <dbReference type="Proteomes" id="UP000031327"/>
    </source>
</evidence>
<dbReference type="RefSeq" id="WP_039609134.1">
    <property type="nucleotide sequence ID" value="NZ_JWIC01000005.1"/>
</dbReference>
<dbReference type="GO" id="GO:0005737">
    <property type="term" value="C:cytoplasm"/>
    <property type="evidence" value="ECO:0007669"/>
    <property type="project" value="TreeGrafter"/>
</dbReference>
<dbReference type="SUPFAM" id="SSF55424">
    <property type="entry name" value="FAD/NAD-linked reductases, dimerisation (C-terminal) domain"/>
    <property type="match status" value="1"/>
</dbReference>
<dbReference type="SUPFAM" id="SSF51905">
    <property type="entry name" value="FAD/NAD(P)-binding domain"/>
    <property type="match status" value="2"/>
</dbReference>
<keyword evidence="2" id="KW-0285">Flavoprotein</keyword>
<dbReference type="InterPro" id="IPR050446">
    <property type="entry name" value="FAD-oxidoreductase/Apoptosis"/>
</dbReference>
<dbReference type="EMBL" id="JWIC01000005">
    <property type="protein sequence ID" value="KID57363.1"/>
    <property type="molecule type" value="Genomic_DNA"/>
</dbReference>
<comment type="cofactor">
    <cofactor evidence="1">
        <name>FAD</name>
        <dbReference type="ChEBI" id="CHEBI:57692"/>
    </cofactor>
</comment>
<dbReference type="PROSITE" id="PS51257">
    <property type="entry name" value="PROKAR_LIPOPROTEIN"/>
    <property type="match status" value="1"/>
</dbReference>
<dbReference type="Pfam" id="PF14759">
    <property type="entry name" value="Reductase_C"/>
    <property type="match status" value="1"/>
</dbReference>
<feature type="domain" description="Reductase C-terminal" evidence="6">
    <location>
        <begin position="322"/>
        <end position="403"/>
    </location>
</feature>
<comment type="caution">
    <text evidence="7">The sequence shown here is derived from an EMBL/GenBank/DDBJ whole genome shotgun (WGS) entry which is preliminary data.</text>
</comment>
<proteinExistence type="predicted"/>
<accession>A0A0C1MRS9</accession>
<dbReference type="InterPro" id="IPR036188">
    <property type="entry name" value="FAD/NAD-bd_sf"/>
</dbReference>
<keyword evidence="4" id="KW-0560">Oxidoreductase</keyword>
<dbReference type="AlphaFoldDB" id="A0A0C1MRS9"/>
<dbReference type="PANTHER" id="PTHR43557">
    <property type="entry name" value="APOPTOSIS-INDUCING FACTOR 1"/>
    <property type="match status" value="1"/>
</dbReference>
<dbReference type="InterPro" id="IPR023753">
    <property type="entry name" value="FAD/NAD-binding_dom"/>
</dbReference>
<dbReference type="InterPro" id="IPR028202">
    <property type="entry name" value="Reductase_C"/>
</dbReference>
<name>A0A0C1MRS9_9GAMM</name>
<evidence type="ECO:0000313" key="7">
    <source>
        <dbReference type="EMBL" id="KID57363.1"/>
    </source>
</evidence>
<evidence type="ECO:0000259" key="5">
    <source>
        <dbReference type="Pfam" id="PF07992"/>
    </source>
</evidence>
<dbReference type="PRINTS" id="PR00368">
    <property type="entry name" value="FADPNR"/>
</dbReference>
<dbReference type="OrthoDB" id="9800167at2"/>
<sequence length="409" mass="44916">MQRCVIIGGGHAGAQACTSLRKEGWTGQIVLLTDEDSLPYHRPPLSKTYLQSQVTAEKLLIRPQGAYQKDDIEVRLKTRVKRIEPAQQSIELHNGEHLSYDKLLICTGSRARTADCMGAQLNNIFYIKTLKDIEKLSLAIDVNNSKKRIVMVGGGYIGLETAAVLKKMGHDVTIIERESRLLARVTAKRISAFYHNLHKSNGIKIFTQTNVVAFQGKDTVSTVLCEDKVIPADIVVVGIGAQINTELAQEAGLLVEHGGIVINELCQTTDMNIYAAGDCTIGIEHHSGLATRIESVPNALEQAKTAAATICGKYKPVTAVPWFWSDQFDCKIQIAGLNQGYDETVLRQKDDKALSLWYLKQGKIIAADCINCAKEFMAAKKIIANKLDVPKALLSNTDIDLFKALAQLS</sequence>
<evidence type="ECO:0000256" key="4">
    <source>
        <dbReference type="ARBA" id="ARBA00023002"/>
    </source>
</evidence>
<dbReference type="Proteomes" id="UP000031327">
    <property type="component" value="Unassembled WGS sequence"/>
</dbReference>
<dbReference type="PRINTS" id="PR00411">
    <property type="entry name" value="PNDRDTASEI"/>
</dbReference>
<evidence type="ECO:0008006" key="9">
    <source>
        <dbReference type="Google" id="ProtNLM"/>
    </source>
</evidence>
<gene>
    <name evidence="7" type="ORF">JF50_09100</name>
</gene>
<protein>
    <recommendedName>
        <fullName evidence="9">Pyridine nucleotide-disulfide oxidoreductase</fullName>
    </recommendedName>
</protein>
<dbReference type="PANTHER" id="PTHR43557:SF2">
    <property type="entry name" value="RIESKE DOMAIN-CONTAINING PROTEIN-RELATED"/>
    <property type="match status" value="1"/>
</dbReference>
<dbReference type="GO" id="GO:0016651">
    <property type="term" value="F:oxidoreductase activity, acting on NAD(P)H"/>
    <property type="evidence" value="ECO:0007669"/>
    <property type="project" value="TreeGrafter"/>
</dbReference>
<dbReference type="Pfam" id="PF07992">
    <property type="entry name" value="Pyr_redox_2"/>
    <property type="match status" value="1"/>
</dbReference>
<evidence type="ECO:0000256" key="1">
    <source>
        <dbReference type="ARBA" id="ARBA00001974"/>
    </source>
</evidence>
<dbReference type="Gene3D" id="3.30.390.30">
    <property type="match status" value="1"/>
</dbReference>
<organism evidence="7 8">
    <name type="scientific">Pseudoalteromonas luteoviolacea</name>
    <dbReference type="NCBI Taxonomy" id="43657"/>
    <lineage>
        <taxon>Bacteria</taxon>
        <taxon>Pseudomonadati</taxon>
        <taxon>Pseudomonadota</taxon>
        <taxon>Gammaproteobacteria</taxon>
        <taxon>Alteromonadales</taxon>
        <taxon>Pseudoalteromonadaceae</taxon>
        <taxon>Pseudoalteromonas</taxon>
    </lineage>
</organism>
<keyword evidence="3" id="KW-0274">FAD</keyword>